<feature type="domain" description="Schlafen group 3-like DNA/RNA helicase" evidence="1">
    <location>
        <begin position="238"/>
        <end position="624"/>
    </location>
</feature>
<evidence type="ECO:0000313" key="2">
    <source>
        <dbReference type="EMBL" id="MCE2593972.1"/>
    </source>
</evidence>
<name>A0ABS8W6I6_9GAMM</name>
<evidence type="ECO:0000313" key="3">
    <source>
        <dbReference type="Proteomes" id="UP001201273"/>
    </source>
</evidence>
<proteinExistence type="predicted"/>
<dbReference type="SUPFAM" id="SSF52540">
    <property type="entry name" value="P-loop containing nucleoside triphosphate hydrolases"/>
    <property type="match status" value="1"/>
</dbReference>
<reference evidence="2 3" key="1">
    <citation type="journal article" date="2022" name="Environ. Microbiol. Rep.">
        <title>Eco-phylogenetic analyses reveal divergent evolution of vitamin B12 metabolism in the marine bacterial family 'Psychromonadaceae'.</title>
        <authorList>
            <person name="Jin X."/>
            <person name="Yang Y."/>
            <person name="Cao H."/>
            <person name="Gao B."/>
            <person name="Zhao Z."/>
        </authorList>
    </citation>
    <scope>NUCLEOTIDE SEQUENCE [LARGE SCALE GENOMIC DNA]</scope>
    <source>
        <strain evidence="2 3">MKS20</strain>
    </source>
</reference>
<dbReference type="InterPro" id="IPR018647">
    <property type="entry name" value="SLFN_3-like_DNA/RNA_helicase"/>
</dbReference>
<sequence length="653" mass="73846">MDRAYYSAYLKDFLQTPVEQIIGAIAQNHAQQIEHLQTGAWQGQVDILQRELKHVLNLDPSSYIFFEFMIPRMGKRADVVLISAGIVFVIEFKVGANRFSSADVNQAHGYALDLKNFHQGSHEKLIIPILLASKAQSHSFNFTMANDQVASPILIGPDGLLNVIHRAVDTFSPSFFCAFDWSKKGYKPTPTIIEAAQALYRNHSVEDISRSDASAKNMAKTSNEILEIIHQSRLKKRKSICFVTGVPGAGKTLVGLNIATQHANIEDDEHAVFLSGNGPLVEVLREALARDEAANSIGVTKAAAFRKASQFIQNIHHFRDTAIVDNTAPCEKVVIFDEAQRAWNKEQASKFMQSKKGKKNFNQSEPEFLIEVMDKHQDWCVVVALIGGGQEINTGEAGIVEWLNAVTDKFSHWDAYYSTELTTEKYVTGSFNFARSPTIAKSNLHLSTSMRSFRTENLSEMVHYLIAGDAQRASQIYQLFDHLFPIKMTRNLSQAKSWIESQVRANETKGMIASSGAIRLKPEGIFVKNHFQAKEWFLNDATDIRACHYLEDVATEFDIQGLELDWCLVGWDADYRFNGSQFEHWRFVGTRWQQRKKAEDQQYLANAYRVLLTRARQGMVIFIPQGSETDLTRQTQFYQLTYAFLQACGIEEI</sequence>
<dbReference type="Proteomes" id="UP001201273">
    <property type="component" value="Unassembled WGS sequence"/>
</dbReference>
<keyword evidence="3" id="KW-1185">Reference proteome</keyword>
<dbReference type="Pfam" id="PF09848">
    <property type="entry name" value="SLFN-g3_helicase"/>
    <property type="match status" value="1"/>
</dbReference>
<gene>
    <name evidence="2" type="ORF">K6Y31_03980</name>
</gene>
<dbReference type="Gene3D" id="3.40.50.300">
    <property type="entry name" value="P-loop containing nucleotide triphosphate hydrolases"/>
    <property type="match status" value="1"/>
</dbReference>
<evidence type="ECO:0000259" key="1">
    <source>
        <dbReference type="Pfam" id="PF09848"/>
    </source>
</evidence>
<dbReference type="InterPro" id="IPR027417">
    <property type="entry name" value="P-loop_NTPase"/>
</dbReference>
<protein>
    <submittedName>
        <fullName evidence="2">DUF2075 domain-containing protein</fullName>
    </submittedName>
</protein>
<comment type="caution">
    <text evidence="2">The sequence shown here is derived from an EMBL/GenBank/DDBJ whole genome shotgun (WGS) entry which is preliminary data.</text>
</comment>
<accession>A0ABS8W6I6</accession>
<dbReference type="EMBL" id="JAIMJA010000003">
    <property type="protein sequence ID" value="MCE2593972.1"/>
    <property type="molecule type" value="Genomic_DNA"/>
</dbReference>
<organism evidence="2 3">
    <name type="scientific">Motilimonas cestriensis</name>
    <dbReference type="NCBI Taxonomy" id="2742685"/>
    <lineage>
        <taxon>Bacteria</taxon>
        <taxon>Pseudomonadati</taxon>
        <taxon>Pseudomonadota</taxon>
        <taxon>Gammaproteobacteria</taxon>
        <taxon>Alteromonadales</taxon>
        <taxon>Alteromonadales genera incertae sedis</taxon>
        <taxon>Motilimonas</taxon>
    </lineage>
</organism>